<proteinExistence type="predicted"/>
<dbReference type="STRING" id="369401.SAMN05428642_1021033"/>
<protein>
    <recommendedName>
        <fullName evidence="3">DUF937 domain-containing protein</fullName>
    </recommendedName>
</protein>
<organism evidence="1 2">
    <name type="scientific">Flaviramulus basaltis</name>
    <dbReference type="NCBI Taxonomy" id="369401"/>
    <lineage>
        <taxon>Bacteria</taxon>
        <taxon>Pseudomonadati</taxon>
        <taxon>Bacteroidota</taxon>
        <taxon>Flavobacteriia</taxon>
        <taxon>Flavobacteriales</taxon>
        <taxon>Flavobacteriaceae</taxon>
        <taxon>Flaviramulus</taxon>
    </lineage>
</organism>
<name>A0A1K2IME9_9FLAO</name>
<evidence type="ECO:0000313" key="2">
    <source>
        <dbReference type="Proteomes" id="UP000182544"/>
    </source>
</evidence>
<sequence>MLGLFLYIEHPNFINFKKLKYTIMSGILDLLNSDLGKTIISGVAGQTNQPQNKTQDVLTMALPVLMAAMKRNASTPQGAEGLLGALSSKHDGSILDNLGGLFGGGVDSNVLDDGSKILGHVLGGKQQRVESTLGAKAGMDAGSVAQILKVAAPILMGVLGSQAKKQNVSSSSGIEGLLGGLLGGNSPQQEQSFLESILDADGDGSIIDDVAGMVLGGSKKKGGLGGLLGGLFGRK</sequence>
<dbReference type="AlphaFoldDB" id="A0A1K2IME9"/>
<dbReference type="Proteomes" id="UP000182544">
    <property type="component" value="Unassembled WGS sequence"/>
</dbReference>
<reference evidence="1 2" key="1">
    <citation type="submission" date="2016-10" db="EMBL/GenBank/DDBJ databases">
        <authorList>
            <person name="de Groot N.N."/>
        </authorList>
    </citation>
    <scope>NUCLEOTIDE SEQUENCE [LARGE SCALE GENOMIC DNA]</scope>
    <source>
        <strain evidence="1 2">DSM 18180</strain>
    </source>
</reference>
<evidence type="ECO:0000313" key="1">
    <source>
        <dbReference type="EMBL" id="SFZ92843.1"/>
    </source>
</evidence>
<evidence type="ECO:0008006" key="3">
    <source>
        <dbReference type="Google" id="ProtNLM"/>
    </source>
</evidence>
<keyword evidence="2" id="KW-1185">Reference proteome</keyword>
<accession>A0A1K2IME9</accession>
<gene>
    <name evidence="1" type="ORF">SAMN05428642_1021033</name>
</gene>
<dbReference type="Pfam" id="PF06078">
    <property type="entry name" value="DUF937"/>
    <property type="match status" value="1"/>
</dbReference>
<dbReference type="InterPro" id="IPR009282">
    <property type="entry name" value="DUF937"/>
</dbReference>
<dbReference type="EMBL" id="FPKV01000002">
    <property type="protein sequence ID" value="SFZ92843.1"/>
    <property type="molecule type" value="Genomic_DNA"/>
</dbReference>